<feature type="binding site" evidence="8">
    <location>
        <position position="18"/>
    </location>
    <ligand>
        <name>Mg(2+)</name>
        <dbReference type="ChEBI" id="CHEBI:18420"/>
    </ligand>
</feature>
<keyword evidence="3 8" id="KW-0479">Metal-binding</keyword>
<dbReference type="InterPro" id="IPR027417">
    <property type="entry name" value="P-loop_NTPase"/>
</dbReference>
<dbReference type="Proteomes" id="UP000003973">
    <property type="component" value="Unassembled WGS sequence"/>
</dbReference>
<dbReference type="Gene3D" id="3.40.50.300">
    <property type="entry name" value="P-loop containing nucleotide triphosphate hydrolases"/>
    <property type="match status" value="1"/>
</dbReference>
<dbReference type="Pfam" id="PF13500">
    <property type="entry name" value="AAA_26"/>
    <property type="match status" value="1"/>
</dbReference>
<dbReference type="eggNOG" id="COG0132">
    <property type="taxonomic scope" value="Bacteria"/>
</dbReference>
<feature type="active site" evidence="8">
    <location>
        <position position="39"/>
    </location>
</feature>
<comment type="caution">
    <text evidence="9">The sequence shown here is derived from an EMBL/GenBank/DDBJ whole genome shotgun (WGS) entry which is preliminary data.</text>
</comment>
<dbReference type="HAMAP" id="MF_00336">
    <property type="entry name" value="BioD"/>
    <property type="match status" value="1"/>
</dbReference>
<feature type="binding site" evidence="8">
    <location>
        <position position="56"/>
    </location>
    <ligand>
        <name>Mg(2+)</name>
        <dbReference type="ChEBI" id="CHEBI:18420"/>
    </ligand>
</feature>
<sequence>MNPLSYFITGTDTEIGKTTVSCALIRALAKKGLHVAPMKPVAAGASEIGGQWHNEDVDALIAASNTELPLSLIAPYLLKTPIAPHLAALLDQRPIELLHILSCYNEIRRQADAVIVEGVGGFCVPFTDSTSSADLAVQLNLPVILVVGLKLGCINHALLTAEAIRARGLNLAGWIANRIEPHMPFADDNIRTLETWLNTPLLGTMPYLESFSEADAYLDLSKLPGCPF</sequence>
<feature type="binding site" evidence="8">
    <location>
        <begin position="177"/>
        <end position="178"/>
    </location>
    <ligand>
        <name>ATP</name>
        <dbReference type="ChEBI" id="CHEBI:30616"/>
    </ligand>
</feature>
<keyword evidence="7 8" id="KW-0460">Magnesium</keyword>
<dbReference type="UniPathway" id="UPA00078">
    <property type="reaction ID" value="UER00161"/>
</dbReference>
<dbReference type="GO" id="GO:0009102">
    <property type="term" value="P:biotin biosynthetic process"/>
    <property type="evidence" value="ECO:0007669"/>
    <property type="project" value="UniProtKB-UniRule"/>
</dbReference>
<feature type="binding site" evidence="8">
    <location>
        <begin position="117"/>
        <end position="120"/>
    </location>
    <ligand>
        <name>ATP</name>
        <dbReference type="ChEBI" id="CHEBI:30616"/>
    </ligand>
</feature>
<dbReference type="GO" id="GO:0042803">
    <property type="term" value="F:protein homodimerization activity"/>
    <property type="evidence" value="ECO:0007669"/>
    <property type="project" value="UniProtKB-ARBA"/>
</dbReference>
<feature type="binding site" evidence="8">
    <location>
        <begin position="14"/>
        <end position="19"/>
    </location>
    <ligand>
        <name>ATP</name>
        <dbReference type="ChEBI" id="CHEBI:30616"/>
    </ligand>
</feature>
<evidence type="ECO:0000256" key="1">
    <source>
        <dbReference type="ARBA" id="ARBA00022490"/>
    </source>
</evidence>
<keyword evidence="6 8" id="KW-0067">ATP-binding</keyword>
<keyword evidence="4 8" id="KW-0547">Nucleotide-binding</keyword>
<evidence type="ECO:0000256" key="3">
    <source>
        <dbReference type="ARBA" id="ARBA00022723"/>
    </source>
</evidence>
<dbReference type="FunFam" id="3.40.50.300:FF:000292">
    <property type="entry name" value="ATP-dependent dethiobiotin synthetase BioD"/>
    <property type="match status" value="1"/>
</dbReference>
<dbReference type="EMBL" id="ACDP02000002">
    <property type="protein sequence ID" value="EEO28428.1"/>
    <property type="molecule type" value="Genomic_DNA"/>
</dbReference>
<dbReference type="GO" id="GO:0005829">
    <property type="term" value="C:cytosol"/>
    <property type="evidence" value="ECO:0007669"/>
    <property type="project" value="TreeGrafter"/>
</dbReference>
<feature type="binding site" evidence="8">
    <location>
        <position position="117"/>
    </location>
    <ligand>
        <name>Mg(2+)</name>
        <dbReference type="ChEBI" id="CHEBI:18420"/>
    </ligand>
</feature>
<dbReference type="RefSeq" id="WP_005878129.1">
    <property type="nucleotide sequence ID" value="NZ_CABMNL010000001.1"/>
</dbReference>
<evidence type="ECO:0000256" key="5">
    <source>
        <dbReference type="ARBA" id="ARBA00022756"/>
    </source>
</evidence>
<comment type="caution">
    <text evidence="8">Lacks conserved residue(s) required for the propagation of feature annotation.</text>
</comment>
<keyword evidence="1 8" id="KW-0963">Cytoplasm</keyword>
<evidence type="ECO:0000313" key="10">
    <source>
        <dbReference type="Proteomes" id="UP000003973"/>
    </source>
</evidence>
<evidence type="ECO:0000256" key="8">
    <source>
        <dbReference type="HAMAP-Rule" id="MF_00336"/>
    </source>
</evidence>
<dbReference type="NCBIfam" id="TIGR00347">
    <property type="entry name" value="bioD"/>
    <property type="match status" value="1"/>
</dbReference>
<evidence type="ECO:0000256" key="6">
    <source>
        <dbReference type="ARBA" id="ARBA00022840"/>
    </source>
</evidence>
<dbReference type="CDD" id="cd03109">
    <property type="entry name" value="DTBS"/>
    <property type="match status" value="1"/>
</dbReference>
<dbReference type="PANTHER" id="PTHR43210:SF5">
    <property type="entry name" value="DETHIOBIOTIN SYNTHETASE"/>
    <property type="match status" value="1"/>
</dbReference>
<dbReference type="PIRSF" id="PIRSF006755">
    <property type="entry name" value="DTB_synth"/>
    <property type="match status" value="1"/>
</dbReference>
<reference evidence="9" key="1">
    <citation type="submission" date="2011-10" db="EMBL/GenBank/DDBJ databases">
        <title>The Genome Sequence of Oxalobacter formigenes HOxBLS.</title>
        <authorList>
            <consortium name="The Broad Institute Genome Sequencing Platform"/>
            <person name="Earl A."/>
            <person name="Ward D."/>
            <person name="Feldgarden M."/>
            <person name="Gevers D."/>
            <person name="Allison M.J."/>
            <person name="Humphrey S."/>
            <person name="Young S.K."/>
            <person name="Zeng Q."/>
            <person name="Gargeya S."/>
            <person name="Fitzgerald M."/>
            <person name="Haas B."/>
            <person name="Abouelleil A."/>
            <person name="Alvarado L."/>
            <person name="Arachchi H.M."/>
            <person name="Berlin A."/>
            <person name="Brown A."/>
            <person name="Chapman S.B."/>
            <person name="Chen Z."/>
            <person name="Dunbar C."/>
            <person name="Freedman E."/>
            <person name="Gearin G."/>
            <person name="Goldberg J."/>
            <person name="Griggs A."/>
            <person name="Gujja S."/>
            <person name="Heiman D."/>
            <person name="Howarth C."/>
            <person name="Larson L."/>
            <person name="Lui A."/>
            <person name="MacDonald P.J.P."/>
            <person name="Montmayeur A."/>
            <person name="Murphy C."/>
            <person name="Neiman D."/>
            <person name="Pearson M."/>
            <person name="Priest M."/>
            <person name="Roberts A."/>
            <person name="Saif S."/>
            <person name="Shea T."/>
            <person name="Shenoy N."/>
            <person name="Sisk P."/>
            <person name="Stolte C."/>
            <person name="Sykes S."/>
            <person name="Wortman J."/>
            <person name="Nusbaum C."/>
            <person name="Birren B."/>
        </authorList>
    </citation>
    <scope>NUCLEOTIDE SEQUENCE [LARGE SCALE GENOMIC DNA]</scope>
    <source>
        <strain evidence="9">HOxBLS</strain>
    </source>
</reference>
<feature type="binding site" evidence="8">
    <location>
        <begin position="206"/>
        <end position="208"/>
    </location>
    <ligand>
        <name>ATP</name>
        <dbReference type="ChEBI" id="CHEBI:30616"/>
    </ligand>
</feature>
<evidence type="ECO:0000256" key="2">
    <source>
        <dbReference type="ARBA" id="ARBA00022598"/>
    </source>
</evidence>
<comment type="subunit">
    <text evidence="8">Homodimer.</text>
</comment>
<proteinExistence type="inferred from homology"/>
<dbReference type="GO" id="GO:0005524">
    <property type="term" value="F:ATP binding"/>
    <property type="evidence" value="ECO:0007669"/>
    <property type="project" value="UniProtKB-UniRule"/>
</dbReference>
<comment type="subcellular location">
    <subcellularLocation>
        <location evidence="8">Cytoplasm</location>
    </subcellularLocation>
</comment>
<protein>
    <recommendedName>
        <fullName evidence="8">ATP-dependent dethiobiotin synthetase BioD</fullName>
        <ecNumber evidence="8">6.3.3.3</ecNumber>
    </recommendedName>
    <alternativeName>
        <fullName evidence="8">DTB synthetase</fullName>
        <shortName evidence="8">DTBS</shortName>
    </alternativeName>
    <alternativeName>
        <fullName evidence="8">Dethiobiotin synthase</fullName>
    </alternativeName>
</protein>
<dbReference type="HOGENOM" id="CLU_072551_0_0_4"/>
<dbReference type="GO" id="GO:0004141">
    <property type="term" value="F:dethiobiotin synthase activity"/>
    <property type="evidence" value="ECO:0007669"/>
    <property type="project" value="UniProtKB-UniRule"/>
</dbReference>
<feature type="binding site" evidence="8">
    <location>
        <position position="56"/>
    </location>
    <ligand>
        <name>ATP</name>
        <dbReference type="ChEBI" id="CHEBI:30616"/>
    </ligand>
</feature>
<dbReference type="InterPro" id="IPR004472">
    <property type="entry name" value="DTB_synth_BioD"/>
</dbReference>
<organism evidence="9 10">
    <name type="scientific">Oxalobacter paraformigenes</name>
    <dbReference type="NCBI Taxonomy" id="556268"/>
    <lineage>
        <taxon>Bacteria</taxon>
        <taxon>Pseudomonadati</taxon>
        <taxon>Pseudomonadota</taxon>
        <taxon>Betaproteobacteria</taxon>
        <taxon>Burkholderiales</taxon>
        <taxon>Oxalobacteraceae</taxon>
        <taxon>Oxalobacter</taxon>
    </lineage>
</organism>
<evidence type="ECO:0000256" key="4">
    <source>
        <dbReference type="ARBA" id="ARBA00022741"/>
    </source>
</evidence>
<evidence type="ECO:0000256" key="7">
    <source>
        <dbReference type="ARBA" id="ARBA00022842"/>
    </source>
</evidence>
<dbReference type="GO" id="GO:0000287">
    <property type="term" value="F:magnesium ion binding"/>
    <property type="evidence" value="ECO:0007669"/>
    <property type="project" value="UniProtKB-UniRule"/>
</dbReference>
<keyword evidence="2 8" id="KW-0436">Ligase</keyword>
<comment type="pathway">
    <text evidence="8">Cofactor biosynthesis; biotin biosynthesis; biotin from 7,8-diaminononanoate: step 1/2.</text>
</comment>
<dbReference type="PANTHER" id="PTHR43210">
    <property type="entry name" value="DETHIOBIOTIN SYNTHETASE"/>
    <property type="match status" value="1"/>
</dbReference>
<comment type="cofactor">
    <cofactor evidence="8">
        <name>Mg(2+)</name>
        <dbReference type="ChEBI" id="CHEBI:18420"/>
    </cofactor>
</comment>
<feature type="binding site" evidence="8">
    <location>
        <position position="213"/>
    </location>
    <ligand>
        <name>ATP</name>
        <dbReference type="ChEBI" id="CHEBI:30616"/>
    </ligand>
</feature>
<accession>C3X5E2</accession>
<evidence type="ECO:0000313" key="9">
    <source>
        <dbReference type="EMBL" id="EEO28428.1"/>
    </source>
</evidence>
<comment type="catalytic activity">
    <reaction evidence="8">
        <text>(7R,8S)-7,8-diammoniononanoate + CO2 + ATP = (4R,5S)-dethiobiotin + ADP + phosphate + 3 H(+)</text>
        <dbReference type="Rhea" id="RHEA:15805"/>
        <dbReference type="ChEBI" id="CHEBI:15378"/>
        <dbReference type="ChEBI" id="CHEBI:16526"/>
        <dbReference type="ChEBI" id="CHEBI:30616"/>
        <dbReference type="ChEBI" id="CHEBI:43474"/>
        <dbReference type="ChEBI" id="CHEBI:149469"/>
        <dbReference type="ChEBI" id="CHEBI:149473"/>
        <dbReference type="ChEBI" id="CHEBI:456216"/>
        <dbReference type="EC" id="6.3.3.3"/>
    </reaction>
</comment>
<comment type="similarity">
    <text evidence="8">Belongs to the dethiobiotin synthetase family.</text>
</comment>
<name>C3X5E2_9BURK</name>
<keyword evidence="10" id="KW-1185">Reference proteome</keyword>
<dbReference type="SUPFAM" id="SSF52540">
    <property type="entry name" value="P-loop containing nucleoside triphosphate hydrolases"/>
    <property type="match status" value="1"/>
</dbReference>
<dbReference type="EC" id="6.3.3.3" evidence="8"/>
<dbReference type="AlphaFoldDB" id="C3X5E2"/>
<comment type="function">
    <text evidence="8">Catalyzes a mechanistically unusual reaction, the ATP-dependent insertion of CO2 between the N7 and N8 nitrogen atoms of 7,8-diaminopelargonic acid (DAPA, also called 7,8-diammoniononanoate) to form a ureido ring.</text>
</comment>
<gene>
    <name evidence="8" type="primary">bioD</name>
    <name evidence="9" type="ORF">OFAG_01581</name>
</gene>
<keyword evidence="5 8" id="KW-0093">Biotin biosynthesis</keyword>